<feature type="compositionally biased region" description="Polar residues" evidence="5">
    <location>
        <begin position="1032"/>
        <end position="1046"/>
    </location>
</feature>
<feature type="region of interest" description="Disordered" evidence="5">
    <location>
        <begin position="952"/>
        <end position="1186"/>
    </location>
</feature>
<dbReference type="SUPFAM" id="SSF46689">
    <property type="entry name" value="Homeodomain-like"/>
    <property type="match status" value="3"/>
</dbReference>
<keyword evidence="3" id="KW-0804">Transcription</keyword>
<evidence type="ECO:0008006" key="10">
    <source>
        <dbReference type="Google" id="ProtNLM"/>
    </source>
</evidence>
<feature type="domain" description="HTH myb-type" evidence="7">
    <location>
        <begin position="379"/>
        <end position="425"/>
    </location>
</feature>
<name>A0AAN9AXP4_9CAEN</name>
<dbReference type="GO" id="GO:0019185">
    <property type="term" value="C:snRNA-activating protein complex"/>
    <property type="evidence" value="ECO:0007669"/>
    <property type="project" value="TreeGrafter"/>
</dbReference>
<dbReference type="PROSITE" id="PS51294">
    <property type="entry name" value="HTH_MYB"/>
    <property type="match status" value="4"/>
</dbReference>
<dbReference type="PROSITE" id="PS50090">
    <property type="entry name" value="MYB_LIKE"/>
    <property type="match status" value="4"/>
</dbReference>
<feature type="compositionally biased region" description="Polar residues" evidence="5">
    <location>
        <begin position="1421"/>
        <end position="1435"/>
    </location>
</feature>
<dbReference type="CDD" id="cd00167">
    <property type="entry name" value="SANT"/>
    <property type="match status" value="4"/>
</dbReference>
<feature type="domain" description="Myb-like" evidence="6">
    <location>
        <begin position="373"/>
        <end position="425"/>
    </location>
</feature>
<keyword evidence="1" id="KW-0805">Transcription regulation</keyword>
<feature type="compositionally biased region" description="Basic residues" evidence="5">
    <location>
        <begin position="694"/>
        <end position="712"/>
    </location>
</feature>
<proteinExistence type="predicted"/>
<feature type="region of interest" description="Disordered" evidence="5">
    <location>
        <begin position="1251"/>
        <end position="1281"/>
    </location>
</feature>
<accession>A0AAN9AXP4</accession>
<dbReference type="InterPro" id="IPR051575">
    <property type="entry name" value="Myb-like_DNA-bd"/>
</dbReference>
<keyword evidence="2" id="KW-0238">DNA-binding</keyword>
<evidence type="ECO:0000256" key="5">
    <source>
        <dbReference type="SAM" id="MobiDB-lite"/>
    </source>
</evidence>
<feature type="compositionally biased region" description="Polar residues" evidence="5">
    <location>
        <begin position="1149"/>
        <end position="1177"/>
    </location>
</feature>
<evidence type="ECO:0000313" key="9">
    <source>
        <dbReference type="Proteomes" id="UP001374579"/>
    </source>
</evidence>
<feature type="compositionally biased region" description="Basic and acidic residues" evidence="5">
    <location>
        <begin position="987"/>
        <end position="1002"/>
    </location>
</feature>
<reference evidence="8 9" key="1">
    <citation type="submission" date="2024-02" db="EMBL/GenBank/DDBJ databases">
        <title>Chromosome-scale genome assembly of the rough periwinkle Littorina saxatilis.</title>
        <authorList>
            <person name="De Jode A."/>
            <person name="Faria R."/>
            <person name="Formenti G."/>
            <person name="Sims Y."/>
            <person name="Smith T.P."/>
            <person name="Tracey A."/>
            <person name="Wood J.M.D."/>
            <person name="Zagrodzka Z.B."/>
            <person name="Johannesson K."/>
            <person name="Butlin R.K."/>
            <person name="Leder E.H."/>
        </authorList>
    </citation>
    <scope>NUCLEOTIDE SEQUENCE [LARGE SCALE GENOMIC DNA]</scope>
    <source>
        <strain evidence="8">Snail1</strain>
        <tissue evidence="8">Muscle</tissue>
    </source>
</reference>
<dbReference type="SMART" id="SM00717">
    <property type="entry name" value="SANT"/>
    <property type="match status" value="4"/>
</dbReference>
<feature type="compositionally biased region" description="Low complexity" evidence="5">
    <location>
        <begin position="965"/>
        <end position="974"/>
    </location>
</feature>
<evidence type="ECO:0000256" key="4">
    <source>
        <dbReference type="ARBA" id="ARBA00023242"/>
    </source>
</evidence>
<dbReference type="InterPro" id="IPR001005">
    <property type="entry name" value="SANT/Myb"/>
</dbReference>
<feature type="compositionally biased region" description="Low complexity" evidence="5">
    <location>
        <begin position="1436"/>
        <end position="1461"/>
    </location>
</feature>
<feature type="compositionally biased region" description="Low complexity" evidence="5">
    <location>
        <begin position="1114"/>
        <end position="1127"/>
    </location>
</feature>
<feature type="compositionally biased region" description="Basic and acidic residues" evidence="5">
    <location>
        <begin position="1254"/>
        <end position="1270"/>
    </location>
</feature>
<keyword evidence="4" id="KW-0539">Nucleus</keyword>
<dbReference type="EMBL" id="JBAMIC010000018">
    <property type="protein sequence ID" value="KAK7095295.1"/>
    <property type="molecule type" value="Genomic_DNA"/>
</dbReference>
<feature type="region of interest" description="Disordered" evidence="5">
    <location>
        <begin position="65"/>
        <end position="93"/>
    </location>
</feature>
<dbReference type="InterPro" id="IPR009057">
    <property type="entry name" value="Homeodomain-like_sf"/>
</dbReference>
<evidence type="ECO:0000259" key="7">
    <source>
        <dbReference type="PROSITE" id="PS51294"/>
    </source>
</evidence>
<feature type="domain" description="HTH myb-type" evidence="7">
    <location>
        <begin position="485"/>
        <end position="533"/>
    </location>
</feature>
<feature type="compositionally biased region" description="Polar residues" evidence="5">
    <location>
        <begin position="65"/>
        <end position="91"/>
    </location>
</feature>
<dbReference type="GO" id="GO:0000978">
    <property type="term" value="F:RNA polymerase II cis-regulatory region sequence-specific DNA binding"/>
    <property type="evidence" value="ECO:0007669"/>
    <property type="project" value="TreeGrafter"/>
</dbReference>
<evidence type="ECO:0000313" key="8">
    <source>
        <dbReference type="EMBL" id="KAK7095295.1"/>
    </source>
</evidence>
<feature type="compositionally biased region" description="Polar residues" evidence="5">
    <location>
        <begin position="1003"/>
        <end position="1017"/>
    </location>
</feature>
<feature type="domain" description="HTH myb-type" evidence="7">
    <location>
        <begin position="426"/>
        <end position="481"/>
    </location>
</feature>
<feature type="region of interest" description="Disordered" evidence="5">
    <location>
        <begin position="1392"/>
        <end position="1528"/>
    </location>
</feature>
<feature type="domain" description="HTH myb-type" evidence="7">
    <location>
        <begin position="320"/>
        <end position="376"/>
    </location>
</feature>
<dbReference type="Pfam" id="PF13921">
    <property type="entry name" value="Myb_DNA-bind_6"/>
    <property type="match status" value="1"/>
</dbReference>
<comment type="caution">
    <text evidence="8">The sequence shown here is derived from an EMBL/GenBank/DDBJ whole genome shotgun (WGS) entry which is preliminary data.</text>
</comment>
<dbReference type="Pfam" id="PF00249">
    <property type="entry name" value="Myb_DNA-binding"/>
    <property type="match status" value="2"/>
</dbReference>
<feature type="domain" description="Myb-like" evidence="6">
    <location>
        <begin position="426"/>
        <end position="477"/>
    </location>
</feature>
<dbReference type="GO" id="GO:0042796">
    <property type="term" value="P:snRNA transcription by RNA polymerase III"/>
    <property type="evidence" value="ECO:0007669"/>
    <property type="project" value="TreeGrafter"/>
</dbReference>
<feature type="region of interest" description="Disordered" evidence="5">
    <location>
        <begin position="906"/>
        <end position="936"/>
    </location>
</feature>
<feature type="region of interest" description="Disordered" evidence="5">
    <location>
        <begin position="693"/>
        <end position="721"/>
    </location>
</feature>
<evidence type="ECO:0000256" key="2">
    <source>
        <dbReference type="ARBA" id="ARBA00023125"/>
    </source>
</evidence>
<evidence type="ECO:0000256" key="3">
    <source>
        <dbReference type="ARBA" id="ARBA00023163"/>
    </source>
</evidence>
<dbReference type="PANTHER" id="PTHR46621:SF1">
    <property type="entry name" value="SNRNA-ACTIVATING PROTEIN COMPLEX SUBUNIT 4"/>
    <property type="match status" value="1"/>
</dbReference>
<dbReference type="Gene3D" id="1.10.10.60">
    <property type="entry name" value="Homeodomain-like"/>
    <property type="match status" value="4"/>
</dbReference>
<feature type="compositionally biased region" description="Basic residues" evidence="5">
    <location>
        <begin position="1464"/>
        <end position="1478"/>
    </location>
</feature>
<feature type="compositionally biased region" description="Polar residues" evidence="5">
    <location>
        <begin position="1099"/>
        <end position="1113"/>
    </location>
</feature>
<evidence type="ECO:0000256" key="1">
    <source>
        <dbReference type="ARBA" id="ARBA00023015"/>
    </source>
</evidence>
<gene>
    <name evidence="8" type="ORF">V1264_006724</name>
</gene>
<dbReference type="InterPro" id="IPR017930">
    <property type="entry name" value="Myb_dom"/>
</dbReference>
<organism evidence="8 9">
    <name type="scientific">Littorina saxatilis</name>
    <dbReference type="NCBI Taxonomy" id="31220"/>
    <lineage>
        <taxon>Eukaryota</taxon>
        <taxon>Metazoa</taxon>
        <taxon>Spiralia</taxon>
        <taxon>Lophotrochozoa</taxon>
        <taxon>Mollusca</taxon>
        <taxon>Gastropoda</taxon>
        <taxon>Caenogastropoda</taxon>
        <taxon>Littorinimorpha</taxon>
        <taxon>Littorinoidea</taxon>
        <taxon>Littorinidae</taxon>
        <taxon>Littorina</taxon>
    </lineage>
</organism>
<feature type="region of interest" description="Disordered" evidence="5">
    <location>
        <begin position="1326"/>
        <end position="1353"/>
    </location>
</feature>
<feature type="compositionally biased region" description="Basic and acidic residues" evidence="5">
    <location>
        <begin position="914"/>
        <end position="924"/>
    </location>
</feature>
<evidence type="ECO:0000259" key="6">
    <source>
        <dbReference type="PROSITE" id="PS50090"/>
    </source>
</evidence>
<feature type="domain" description="Myb-like" evidence="6">
    <location>
        <begin position="320"/>
        <end position="372"/>
    </location>
</feature>
<protein>
    <recommendedName>
        <fullName evidence="10">snRNA-activating protein complex subunit 4</fullName>
    </recommendedName>
</protein>
<dbReference type="Proteomes" id="UP001374579">
    <property type="component" value="Unassembled WGS sequence"/>
</dbReference>
<sequence length="1928" mass="215321">MEDEREELQADIEKLQHTLEEDSSLWQYDIVGSDDDIDSDDDDALFIDLEKHGSATASVASLSLRSAGGRTTPSGQSIGSHPTNETQSVTTDADDDTELFREVGVVLEKLDSSSLPATLESCLVINRTYQEIVREHIGRIELELADNREAQRRVEEEAKDSHLQQNTRKRFPYNTSIPYFKIRFGSTPASNEDVKLKILAQEPDLDKRPDAPWYQRHKKILIKVVTEDALEKLLQPLLSRREIEEEKLEQTAENGEEWHLIKARIANIDEEIEQKRKTPQDQLLANVDTNRVDWMKISNITFHGRRDWQVCQRAWLHSVSPRINHDEWKPEEEQRLSELIKETNGSNWVYIAQQLGTGRTAFQCLQYYQQHLNPEMLSRPWSKEEDKQLISVVEKCRQVHFNWTKVSSFMEGRSGLQCYKRFTKLDPDINKGYWTEAEDGQLMAAVHLVGSTSWGIVSELVPGRTREQCRERYVNSLDPKISGKAWTYEEDKKLLQLAKQHGVGSWVKMCKDLPGRTDNQVLQRYRRLEDWQRKADWFKKQSNKDKDLLQGNNLSEEKKEKTQKKNWEEFGTVFSVFREDYNKQNEDIAKGEEPVPRPPLMLGLASKSGGKTWERRIKLHKLIESHINNLRERYNFTTIGGMYELQDAVSQLSHDCIAQRDELLNNRSDRLAKMIHKLPSQLHVRDLLAVTRGGKVHKPKRRGPLRKKKRGSRQMPPRLSKSMKLDSELRQVVRANLKDRSLKKGRPRRFFWDINGEQKLSNEDRDRLKANTLNLYMKSLGADPGELLKEGRKAFPDLFHKLQEKHRPAPPPEEDIHQPGCSADGRPLRRSRRVRKIKDEDEPQNTDPFSIDDQPRDTIDFSTWQKLKDYELLEWLTRLQGIRVDFNPEGPLSTDDEIPTAGTVEVSTNQGGERAVDSGAEKAVSEAGDAESDLPVIGHGMSLVDASIQQAMEESEAGRTETVPSSSNVNSENSVRNEKSSNPTGNGKDESSTNNDRNEDSRQQVTAGASGDANSMEVSCDNATVIPGPSISGDSNCNGKNGVNSGENEESRQKVTAGWSGDADNSMEVGNHNATVIPAPPTRADSHEPVVHSSESVSTGVQESHQPHNATLPSQSQVQEPSSSTSQDSNPTPPGTSGNHNATPPRAVTESQFHRQSSNTSQGTNTIPRGPSSNQRQLPELPPTASSMQSFKTLLLRRLGLIKKAGGFYNLQYYLQQKDQQLASLIRAGNTVQDINRGTIDLGRMMNRISQETDFNKRKQWTKKDSDKAKATQAQLQSGEDSKNIDHEVLNALRQTEDYKLLESRFQALFTWPALMSTIYPPFQRKDYSQKAGPGSQPRPKDPYSPHFNTARNHLPLLKPKGFYKYAMKSRQEKEAILLERKKKKVIQEVKKLMADEDDPDPQVTLELDSDDDNTQDSNDPTITSIFTTRASSKHQPASSEPSTSQEPTPSTSQTSTSSTAADKKRKVGRPPVKRSHKQVSGPLRKSSRHVERKKYEVRINKPPKPRQKPLPSDTAEVGEPPKEKEKRIRLSKFYRRKMIGAMVEMQTKASANRKRRTPMSFNPGGYVSEDEDGDDMMNEMRASDENWMVHLPQDMQDSLVAMEQGSVVVDLPAAVVVSQDQGSVAQDSKQVETVSRQNATATASSVSAASVSASSVSGPLMNSANPSPFLPTWDTQPENYSPALVTWSSSQPFEMTKLPFVGGPGTSMFSPSRILTLPSPGAASPNLLPSLLPRPATTLPSERRVVQVKQEIPAFSSSSVDSNDIASYVPASLSLSPMRPYRVASAYSKSEAPSPLQNVASYSPTPPAFVRCPAAVSVVPNADGFLPSVGNANPGSSVGLALPSSDSNTVVLLLGNGSHICDAESSGSVPLQLPLMTSVEGVAGYQPNRGAVSTQKRPASRGAVELELDNDGEPTVASLLAAKKRKQ</sequence>
<keyword evidence="9" id="KW-1185">Reference proteome</keyword>
<dbReference type="PANTHER" id="PTHR46621">
    <property type="entry name" value="SNRNA-ACTIVATING PROTEIN COMPLEX SUBUNIT 4"/>
    <property type="match status" value="1"/>
</dbReference>
<feature type="domain" description="Myb-like" evidence="6">
    <location>
        <begin position="478"/>
        <end position="529"/>
    </location>
</feature>
<dbReference type="GO" id="GO:0042795">
    <property type="term" value="P:snRNA transcription by RNA polymerase II"/>
    <property type="evidence" value="ECO:0007669"/>
    <property type="project" value="TreeGrafter"/>
</dbReference>
<feature type="region of interest" description="Disordered" evidence="5">
    <location>
        <begin position="1547"/>
        <end position="1577"/>
    </location>
</feature>
<feature type="region of interest" description="Disordered" evidence="5">
    <location>
        <begin position="804"/>
        <end position="854"/>
    </location>
</feature>
<dbReference type="GO" id="GO:0001006">
    <property type="term" value="F:RNA polymerase III type 3 promoter sequence-specific DNA binding"/>
    <property type="evidence" value="ECO:0007669"/>
    <property type="project" value="TreeGrafter"/>
</dbReference>